<dbReference type="SUPFAM" id="SSF52540">
    <property type="entry name" value="P-loop containing nucleoside triphosphate hydrolases"/>
    <property type="match status" value="1"/>
</dbReference>
<feature type="region of interest" description="Disordered" evidence="2">
    <location>
        <begin position="1126"/>
        <end position="1147"/>
    </location>
</feature>
<sequence>MSASSGTQKVFRLRRLPESISSRKDVAKLLGKTLSLSSDQITVYSLAKTSNRWGSMSKVATVQFKSIPPILDPEPPGAQWKFPIPESQHNDVLILDTHFRGMTVLNDVEKENHRTDCIAISGLASHPFGSWQPHGPDKSFMWIRDELPTSVPGVRAILYGYDSRLKDSKSFQSIEDIAGCLILNLKSGGWNLPKSRPIIFLAHSLGGIVLKEAIKQMAGNSDRREADILNNLLGAIMFGVPNLGMEQSHLMAMVEGQDNETLVQDLSRNNGRNYVRQLDEKFNGLSTVHTLKILWAYETESLTIPINKNHSDMVKFSQGDEDLETIIFSLNDILKERLGQPLLAPNDASQSQQTLLGANLDYQSTDEGVLTEDEKVLKDLGSFLLSIQGIHDELYSPELDSRINQIEDPSQNTFNWIFSLPLFSQWLRKKSGLFWISGKPGSGKSTLMKHVFQSQSTKDLSHKWETSSIDIKAGFFFHYRGTAIQKSLEGVLRSLIIHILKPHRIAFQKKYQGTWEIFQSFIQRYRTLEGQRASFEYELDAIVEEKMVGDIKQQLSLLHRRMEEVSKRSLDFREREPELQQKLKQVRADIAAVSRSISSLAEKARPYQTQPETRFLRSLVNELQNDSNSQVDKLEQILRLLLDQDIMNINLVLFFDALDEFDGHIENISDFLTNLLERSTTSKTQIKVCFSSRPQESLNDHFTKYPGFRLQDYTTEDIEQYAKISLARSEIMNFSQREEFMKIIPSIIARANGVFLWVRLAMKELFDTAGGSPEAELFGRLKKKLQELPDDLLKFYKHIIERISGANRRYTFALLELLARHAGLSVSVTDIWGAVLTSGCTTFEESLEVLQKISGNTGQKIATDSDRDQRAISDISAWAGGLVEIKAQNNLQLMHQTVLEFTRDQTFKNWIDESPDQLRRIFRQGAQPPLLTYLAFEPASGVLLKGHVTTARLLLEKGYNIAKDTRFFPSLLEKIWKAEAMAAVQGGFSESHAQTAIARILQELATVVLDNGQNPNISCSIFSRDNLQRCTPLHIAPPGLAAKLIRCDADVNMPDSWGKKPLDWVLNPPRWSPRWSCARRYEMCRLLVKAGALMSESTPDEDWIGALAEFDLAGHDVEVLQRNEPRPLAAAAPSSGDPNAQNSKERHRRRALSFLVGLFRKK</sequence>
<evidence type="ECO:0000256" key="2">
    <source>
        <dbReference type="SAM" id="MobiDB-lite"/>
    </source>
</evidence>
<organism evidence="4 5">
    <name type="scientific">Hypocrea atroviridis (strain ATCC 20476 / IMI 206040)</name>
    <name type="common">Trichoderma atroviride</name>
    <dbReference type="NCBI Taxonomy" id="452589"/>
    <lineage>
        <taxon>Eukaryota</taxon>
        <taxon>Fungi</taxon>
        <taxon>Dikarya</taxon>
        <taxon>Ascomycota</taxon>
        <taxon>Pezizomycotina</taxon>
        <taxon>Sordariomycetes</taxon>
        <taxon>Hypocreomycetidae</taxon>
        <taxon>Hypocreales</taxon>
        <taxon>Hypocreaceae</taxon>
        <taxon>Trichoderma</taxon>
    </lineage>
</organism>
<evidence type="ECO:0000313" key="5">
    <source>
        <dbReference type="Proteomes" id="UP000005426"/>
    </source>
</evidence>
<dbReference type="HOGENOM" id="CLU_005462_0_0_1"/>
<dbReference type="EMBL" id="ABDG02000012">
    <property type="protein sequence ID" value="EHK50879.1"/>
    <property type="molecule type" value="Genomic_DNA"/>
</dbReference>
<dbReference type="Proteomes" id="UP000005426">
    <property type="component" value="Unassembled WGS sequence"/>
</dbReference>
<dbReference type="InterPro" id="IPR056884">
    <property type="entry name" value="NPHP3-like_N"/>
</dbReference>
<dbReference type="PANTHER" id="PTHR10039">
    <property type="entry name" value="AMELOGENIN"/>
    <property type="match status" value="1"/>
</dbReference>
<dbReference type="SUPFAM" id="SSF53474">
    <property type="entry name" value="alpha/beta-Hydrolases"/>
    <property type="match status" value="1"/>
</dbReference>
<accession>G9NEI1</accession>
<dbReference type="Pfam" id="PF24883">
    <property type="entry name" value="NPHP3_N"/>
    <property type="match status" value="2"/>
</dbReference>
<evidence type="ECO:0000313" key="4">
    <source>
        <dbReference type="EMBL" id="EHK50879.1"/>
    </source>
</evidence>
<evidence type="ECO:0000259" key="3">
    <source>
        <dbReference type="Pfam" id="PF24883"/>
    </source>
</evidence>
<name>G9NEI1_HYPAI</name>
<gene>
    <name evidence="4" type="ORF">TRIATDRAFT_210656</name>
</gene>
<comment type="caution">
    <text evidence="4">The sequence shown here is derived from an EMBL/GenBank/DDBJ whole genome shotgun (WGS) entry which is preliminary data.</text>
</comment>
<feature type="domain" description="Nephrocystin 3-like N-terminal" evidence="3">
    <location>
        <begin position="597"/>
        <end position="693"/>
    </location>
</feature>
<evidence type="ECO:0000256" key="1">
    <source>
        <dbReference type="ARBA" id="ARBA00022737"/>
    </source>
</evidence>
<dbReference type="InterPro" id="IPR027417">
    <property type="entry name" value="P-loop_NTPase"/>
</dbReference>
<dbReference type="OMA" id="EQSHLMA"/>
<dbReference type="eggNOG" id="KOG2029">
    <property type="taxonomic scope" value="Eukaryota"/>
</dbReference>
<dbReference type="Gene3D" id="3.40.50.1820">
    <property type="entry name" value="alpha/beta hydrolase"/>
    <property type="match status" value="1"/>
</dbReference>
<dbReference type="Gene3D" id="1.25.40.20">
    <property type="entry name" value="Ankyrin repeat-containing domain"/>
    <property type="match status" value="1"/>
</dbReference>
<keyword evidence="1" id="KW-0677">Repeat</keyword>
<dbReference type="SUPFAM" id="SSF48403">
    <property type="entry name" value="Ankyrin repeat"/>
    <property type="match status" value="1"/>
</dbReference>
<dbReference type="InterPro" id="IPR029058">
    <property type="entry name" value="AB_hydrolase_fold"/>
</dbReference>
<feature type="domain" description="Nephrocystin 3-like N-terminal" evidence="3">
    <location>
        <begin position="412"/>
        <end position="504"/>
    </location>
</feature>
<dbReference type="InterPro" id="IPR036770">
    <property type="entry name" value="Ankyrin_rpt-contain_sf"/>
</dbReference>
<keyword evidence="5" id="KW-1185">Reference proteome</keyword>
<proteinExistence type="predicted"/>
<dbReference type="PANTHER" id="PTHR10039:SF5">
    <property type="entry name" value="NACHT DOMAIN-CONTAINING PROTEIN"/>
    <property type="match status" value="1"/>
</dbReference>
<dbReference type="OrthoDB" id="1658288at2759"/>
<protein>
    <recommendedName>
        <fullName evidence="3">Nephrocystin 3-like N-terminal domain-containing protein</fullName>
    </recommendedName>
</protein>
<dbReference type="AlphaFoldDB" id="G9NEI1"/>
<reference evidence="4 5" key="1">
    <citation type="journal article" date="2011" name="Genome Biol.">
        <title>Comparative genome sequence analysis underscores mycoparasitism as the ancestral life style of Trichoderma.</title>
        <authorList>
            <person name="Kubicek C.P."/>
            <person name="Herrera-Estrella A."/>
            <person name="Seidl-Seiboth V."/>
            <person name="Martinez D.A."/>
            <person name="Druzhinina I.S."/>
            <person name="Thon M."/>
            <person name="Zeilinger S."/>
            <person name="Casas-Flores S."/>
            <person name="Horwitz B.A."/>
            <person name="Mukherjee P.K."/>
            <person name="Mukherjee M."/>
            <person name="Kredics L."/>
            <person name="Alcaraz L.D."/>
            <person name="Aerts A."/>
            <person name="Antal Z."/>
            <person name="Atanasova L."/>
            <person name="Cervantes-Badillo M.G."/>
            <person name="Challacombe J."/>
            <person name="Chertkov O."/>
            <person name="McCluskey K."/>
            <person name="Coulpier F."/>
            <person name="Deshpande N."/>
            <person name="von Doehren H."/>
            <person name="Ebbole D.J."/>
            <person name="Esquivel-Naranjo E.U."/>
            <person name="Fekete E."/>
            <person name="Flipphi M."/>
            <person name="Glaser F."/>
            <person name="Gomez-Rodriguez E.Y."/>
            <person name="Gruber S."/>
            <person name="Han C."/>
            <person name="Henrissat B."/>
            <person name="Hermosa R."/>
            <person name="Hernandez-Onate M."/>
            <person name="Karaffa L."/>
            <person name="Kosti I."/>
            <person name="Le Crom S."/>
            <person name="Lindquist E."/>
            <person name="Lucas S."/>
            <person name="Luebeck M."/>
            <person name="Luebeck P.S."/>
            <person name="Margeot A."/>
            <person name="Metz B."/>
            <person name="Misra M."/>
            <person name="Nevalainen H."/>
            <person name="Omann M."/>
            <person name="Packer N."/>
            <person name="Perrone G."/>
            <person name="Uresti-Rivera E.E."/>
            <person name="Salamov A."/>
            <person name="Schmoll M."/>
            <person name="Seiboth B."/>
            <person name="Shapiro H."/>
            <person name="Sukno S."/>
            <person name="Tamayo-Ramos J.A."/>
            <person name="Tisch D."/>
            <person name="Wiest A."/>
            <person name="Wilkinson H.H."/>
            <person name="Zhang M."/>
            <person name="Coutinho P.M."/>
            <person name="Kenerley C.M."/>
            <person name="Monte E."/>
            <person name="Baker S.E."/>
            <person name="Grigoriev I.V."/>
        </authorList>
    </citation>
    <scope>NUCLEOTIDE SEQUENCE [LARGE SCALE GENOMIC DNA]</scope>
    <source>
        <strain evidence="5">ATCC 20476 / IMI 206040</strain>
    </source>
</reference>